<gene>
    <name evidence="1" type="ORF">SAMN05444004_1212</name>
</gene>
<dbReference type="RefSeq" id="WP_092647631.1">
    <property type="nucleotide sequence ID" value="NZ_FNPX01000021.1"/>
</dbReference>
<dbReference type="OrthoDB" id="5918880at2"/>
<organism evidence="1 2">
    <name type="scientific">Jannaschia faecimaris</name>
    <dbReference type="NCBI Taxonomy" id="1244108"/>
    <lineage>
        <taxon>Bacteria</taxon>
        <taxon>Pseudomonadati</taxon>
        <taxon>Pseudomonadota</taxon>
        <taxon>Alphaproteobacteria</taxon>
        <taxon>Rhodobacterales</taxon>
        <taxon>Roseobacteraceae</taxon>
        <taxon>Jannaschia</taxon>
    </lineage>
</organism>
<reference evidence="2" key="1">
    <citation type="submission" date="2016-10" db="EMBL/GenBank/DDBJ databases">
        <authorList>
            <person name="Varghese N."/>
            <person name="Submissions S."/>
        </authorList>
    </citation>
    <scope>NUCLEOTIDE SEQUENCE [LARGE SCALE GENOMIC DNA]</scope>
    <source>
        <strain evidence="2">DSM 100420</strain>
    </source>
</reference>
<dbReference type="STRING" id="1244108.SAMN05444004_1212"/>
<dbReference type="AlphaFoldDB" id="A0A1H3U0A9"/>
<dbReference type="InterPro" id="IPR018912">
    <property type="entry name" value="DUF2478"/>
</dbReference>
<dbReference type="InterPro" id="IPR027417">
    <property type="entry name" value="P-loop_NTPase"/>
</dbReference>
<dbReference type="Gene3D" id="3.40.50.300">
    <property type="entry name" value="P-loop containing nucleotide triphosphate hydrolases"/>
    <property type="match status" value="1"/>
</dbReference>
<dbReference type="Proteomes" id="UP000198914">
    <property type="component" value="Unassembled WGS sequence"/>
</dbReference>
<dbReference type="EMBL" id="FNPX01000021">
    <property type="protein sequence ID" value="SDZ55295.1"/>
    <property type="molecule type" value="Genomic_DNA"/>
</dbReference>
<name>A0A1H3U0A9_9RHOB</name>
<keyword evidence="2" id="KW-1185">Reference proteome</keyword>
<protein>
    <submittedName>
        <fullName evidence="1">Nucleoside-triphosphatase THEP1</fullName>
    </submittedName>
</protein>
<evidence type="ECO:0000313" key="1">
    <source>
        <dbReference type="EMBL" id="SDZ55295.1"/>
    </source>
</evidence>
<proteinExistence type="predicted"/>
<sequence>MRIAYTMAPDEGGTDRLLADVAATLALRSIRTCGVVQINSRRAGSRRCDMDVTILPDGPVIRISESRGPGARGCQLDAGALETAVESTERSLLSGADVVIVNKFGKHEAAGRGFRSVIAEALCRDIPVLVGLNRLNAKAFMEFTAGTAVELKPTEAALRVWLTSQIEDATSAA</sequence>
<dbReference type="Pfam" id="PF10649">
    <property type="entry name" value="DUF2478"/>
    <property type="match status" value="1"/>
</dbReference>
<accession>A0A1H3U0A9</accession>
<evidence type="ECO:0000313" key="2">
    <source>
        <dbReference type="Proteomes" id="UP000198914"/>
    </source>
</evidence>